<keyword evidence="1" id="KW-1133">Transmembrane helix</keyword>
<feature type="transmembrane region" description="Helical" evidence="1">
    <location>
        <begin position="449"/>
        <end position="477"/>
    </location>
</feature>
<comment type="caution">
    <text evidence="2">The sequence shown here is derived from an EMBL/GenBank/DDBJ whole genome shotgun (WGS) entry which is preliminary data.</text>
</comment>
<feature type="transmembrane region" description="Helical" evidence="1">
    <location>
        <begin position="112"/>
        <end position="132"/>
    </location>
</feature>
<evidence type="ECO:0000256" key="1">
    <source>
        <dbReference type="SAM" id="Phobius"/>
    </source>
</evidence>
<sequence>MGIGPLLLCVLLIVVLWWGPGWILGEALGVRRVLLPVVAPLLGMGVLTVIGVMGDALGLSWQLLPVMAVLLVLSGILFGLRMALKRYFPDKFDAPILTQPSIFGKHRFAGSWWILLAGLIAGGAVAAVSWIVGTEGLLGINQDWDIPWHANMIRLISVNHEWDPSIAGNFAYYDTTIPEAPIRSYPIAFHAVLSLFWPMSGVSIPVFLNVFVLVMMAVQLPLSTMALTMLVTRRPIAVAAAAAVSGWFTVYPYDLLWRGPLIPFFAGMLLVGPFALLAVKGAVERQKFWIPGIAFGAVGLIAVHPSLAFVVLPVLLFWMLSALVRRKGRILGITVYLAVSGVFAVVLGWPIIAQMLKESERVSKQVWAADTDRNGAIQNVIFLNHGSMAMPILTALVALGCLAVVLRIRMWWYFGPVLAFAFLSVYTMGTDNPRFMTLTAPFYDDQWRIFGILVMLLVPLAGLGVAQLAEAIAWLIGRIRYRTSASRDDGNRTSRRPSHVVTAVAAAAVLLISGIAAIPYFKQNAQRININTKVDGATLSASEVGLLSKIDQYVPQDATVLNDSCDGSVWMYALGNRMPMIRHFEILPTNRQLLVLQKLPELATDPAVREAASELGIEWVYIADGRIRAWDEPKAGLTQPDAIPYLKLVVREGNAALYQIDWSQLPGGKEAFDAAAKDRLQLDGVSGILENRNPDGIAPLGRIC</sequence>
<keyword evidence="1" id="KW-0812">Transmembrane</keyword>
<keyword evidence="1" id="KW-0472">Membrane</keyword>
<accession>A0A558H2P7</accession>
<gene>
    <name evidence="2" type="ORF">FQP90_10475</name>
</gene>
<dbReference type="OrthoDB" id="3251757at2"/>
<feature type="transmembrane region" description="Helical" evidence="1">
    <location>
        <begin position="6"/>
        <end position="24"/>
    </location>
</feature>
<dbReference type="InterPro" id="IPR046671">
    <property type="entry name" value="DUF6541"/>
</dbReference>
<dbReference type="RefSeq" id="WP_144649908.1">
    <property type="nucleotide sequence ID" value="NZ_VNFK01000006.1"/>
</dbReference>
<feature type="transmembrane region" description="Helical" evidence="1">
    <location>
        <begin position="59"/>
        <end position="80"/>
    </location>
</feature>
<reference evidence="2 3" key="1">
    <citation type="submission" date="2019-07" db="EMBL/GenBank/DDBJ databases">
        <title>Diversity of Bacteria from Kongsfjorden, Arctic.</title>
        <authorList>
            <person name="Yu Y."/>
        </authorList>
    </citation>
    <scope>NUCLEOTIDE SEQUENCE [LARGE SCALE GENOMIC DNA]</scope>
    <source>
        <strain evidence="2 3">SM1928</strain>
    </source>
</reference>
<evidence type="ECO:0008006" key="4">
    <source>
        <dbReference type="Google" id="ProtNLM"/>
    </source>
</evidence>
<dbReference type="EMBL" id="VNFK01000006">
    <property type="protein sequence ID" value="TVU63394.1"/>
    <property type="molecule type" value="Genomic_DNA"/>
</dbReference>
<proteinExistence type="predicted"/>
<feature type="transmembrane region" description="Helical" evidence="1">
    <location>
        <begin position="289"/>
        <end position="318"/>
    </location>
</feature>
<evidence type="ECO:0000313" key="3">
    <source>
        <dbReference type="Proteomes" id="UP000316500"/>
    </source>
</evidence>
<dbReference type="Pfam" id="PF20176">
    <property type="entry name" value="DUF6541"/>
    <property type="match status" value="1"/>
</dbReference>
<feature type="transmembrane region" description="Helical" evidence="1">
    <location>
        <begin position="498"/>
        <end position="521"/>
    </location>
</feature>
<dbReference type="AlphaFoldDB" id="A0A558H2P7"/>
<feature type="transmembrane region" description="Helical" evidence="1">
    <location>
        <begin position="388"/>
        <end position="406"/>
    </location>
</feature>
<evidence type="ECO:0000313" key="2">
    <source>
        <dbReference type="EMBL" id="TVU63394.1"/>
    </source>
</evidence>
<name>A0A558H2P7_PAENT</name>
<dbReference type="Proteomes" id="UP000316500">
    <property type="component" value="Unassembled WGS sequence"/>
</dbReference>
<organism evidence="2 3">
    <name type="scientific">Paenarthrobacter nitroguajacolicus</name>
    <name type="common">Arthrobacter nitroguajacolicus</name>
    <dbReference type="NCBI Taxonomy" id="211146"/>
    <lineage>
        <taxon>Bacteria</taxon>
        <taxon>Bacillati</taxon>
        <taxon>Actinomycetota</taxon>
        <taxon>Actinomycetes</taxon>
        <taxon>Micrococcales</taxon>
        <taxon>Micrococcaceae</taxon>
        <taxon>Paenarthrobacter</taxon>
    </lineage>
</organism>
<protein>
    <recommendedName>
        <fullName evidence="4">DUF2079 domain-containing protein</fullName>
    </recommendedName>
</protein>
<feature type="transmembrane region" description="Helical" evidence="1">
    <location>
        <begin position="261"/>
        <end position="283"/>
    </location>
</feature>
<feature type="transmembrane region" description="Helical" evidence="1">
    <location>
        <begin position="33"/>
        <end position="53"/>
    </location>
</feature>
<feature type="transmembrane region" description="Helical" evidence="1">
    <location>
        <begin position="330"/>
        <end position="352"/>
    </location>
</feature>
<feature type="transmembrane region" description="Helical" evidence="1">
    <location>
        <begin position="411"/>
        <end position="429"/>
    </location>
</feature>
<feature type="transmembrane region" description="Helical" evidence="1">
    <location>
        <begin position="236"/>
        <end position="254"/>
    </location>
</feature>